<keyword evidence="3" id="KW-1185">Reference proteome</keyword>
<evidence type="ECO:0000313" key="3">
    <source>
        <dbReference type="Proteomes" id="UP000552644"/>
    </source>
</evidence>
<name>A0A7W7QHS5_9ACTN</name>
<dbReference type="InterPro" id="IPR050679">
    <property type="entry name" value="Bact_HTH_transcr_reg"/>
</dbReference>
<comment type="caution">
    <text evidence="2">The sequence shown here is derived from an EMBL/GenBank/DDBJ whole genome shotgun (WGS) entry which is preliminary data.</text>
</comment>
<reference evidence="2 3" key="1">
    <citation type="submission" date="2020-08" db="EMBL/GenBank/DDBJ databases">
        <title>Genomic Encyclopedia of Type Strains, Phase III (KMG-III): the genomes of soil and plant-associated and newly described type strains.</title>
        <authorList>
            <person name="Whitman W."/>
        </authorList>
    </citation>
    <scope>NUCLEOTIDE SEQUENCE [LARGE SCALE GENOMIC DNA]</scope>
    <source>
        <strain evidence="2 3">CECT 8840</strain>
    </source>
</reference>
<organism evidence="2 3">
    <name type="scientific">Streptosporangium saharense</name>
    <dbReference type="NCBI Taxonomy" id="1706840"/>
    <lineage>
        <taxon>Bacteria</taxon>
        <taxon>Bacillati</taxon>
        <taxon>Actinomycetota</taxon>
        <taxon>Actinomycetes</taxon>
        <taxon>Streptosporangiales</taxon>
        <taxon>Streptosporangiaceae</taxon>
        <taxon>Streptosporangium</taxon>
    </lineage>
</organism>
<dbReference type="GO" id="GO:0045892">
    <property type="term" value="P:negative regulation of DNA-templated transcription"/>
    <property type="evidence" value="ECO:0007669"/>
    <property type="project" value="TreeGrafter"/>
</dbReference>
<feature type="domain" description="UbiC transcription regulator-associated" evidence="1">
    <location>
        <begin position="26"/>
        <end position="167"/>
    </location>
</feature>
<dbReference type="PANTHER" id="PTHR44846:SF17">
    <property type="entry name" value="GNTR-FAMILY TRANSCRIPTIONAL REGULATOR"/>
    <property type="match status" value="1"/>
</dbReference>
<dbReference type="SMART" id="SM00866">
    <property type="entry name" value="UTRA"/>
    <property type="match status" value="1"/>
</dbReference>
<gene>
    <name evidence="2" type="ORF">FHS44_000907</name>
</gene>
<dbReference type="EMBL" id="JACHJP010000001">
    <property type="protein sequence ID" value="MBB4913835.1"/>
    <property type="molecule type" value="Genomic_DNA"/>
</dbReference>
<evidence type="ECO:0000313" key="2">
    <source>
        <dbReference type="EMBL" id="MBB4913835.1"/>
    </source>
</evidence>
<dbReference type="PANTHER" id="PTHR44846">
    <property type="entry name" value="MANNOSYL-D-GLYCERATE TRANSPORT/METABOLISM SYSTEM REPRESSOR MNGR-RELATED"/>
    <property type="match status" value="1"/>
</dbReference>
<protein>
    <submittedName>
        <fullName evidence="2">GntR family transcriptional regulator</fullName>
    </submittedName>
</protein>
<sequence>MVVRRALPTQPAVRASASLFMTEAAAQGVTPGRRMLDVGPEPASADVAAALRVEPGTDVLARRKLLLANDIPVRIATSYFRLDLFGGTPLCDPDFVRPTLQAGIEALGHRFGHAEEELVARPPTAFEAATLELGPGEWIVRVLRTGYGDDGTPVHALETICAASRHVFVVAQVTGADEF</sequence>
<dbReference type="InterPro" id="IPR028978">
    <property type="entry name" value="Chorismate_lyase_/UTRA_dom_sf"/>
</dbReference>
<proteinExistence type="predicted"/>
<dbReference type="GO" id="GO:0003677">
    <property type="term" value="F:DNA binding"/>
    <property type="evidence" value="ECO:0007669"/>
    <property type="project" value="InterPro"/>
</dbReference>
<dbReference type="Proteomes" id="UP000552644">
    <property type="component" value="Unassembled WGS sequence"/>
</dbReference>
<dbReference type="SUPFAM" id="SSF64288">
    <property type="entry name" value="Chorismate lyase-like"/>
    <property type="match status" value="1"/>
</dbReference>
<evidence type="ECO:0000259" key="1">
    <source>
        <dbReference type="SMART" id="SM00866"/>
    </source>
</evidence>
<dbReference type="InterPro" id="IPR011663">
    <property type="entry name" value="UTRA"/>
</dbReference>
<dbReference type="AlphaFoldDB" id="A0A7W7QHS5"/>
<dbReference type="Pfam" id="PF07702">
    <property type="entry name" value="UTRA"/>
    <property type="match status" value="1"/>
</dbReference>
<dbReference type="RefSeq" id="WP_312863525.1">
    <property type="nucleotide sequence ID" value="NZ_JACHJP010000001.1"/>
</dbReference>
<accession>A0A7W7QHS5</accession>
<dbReference type="Gene3D" id="3.40.1410.10">
    <property type="entry name" value="Chorismate lyase-like"/>
    <property type="match status" value="1"/>
</dbReference>